<protein>
    <submittedName>
        <fullName evidence="1">Uncharacterized protein</fullName>
    </submittedName>
</protein>
<sequence>MLIIFAASRHVHRQRASVATSSFHLFGVLASSPGRPAGRLVGLVAFGILFVLNYRLDAKLFLHASQPAGRRKGA</sequence>
<name>T1DGW4_ANOAQ</name>
<accession>T1DGW4</accession>
<organism evidence="1">
    <name type="scientific">Anopheles aquasalis</name>
    <name type="common">Malaria mosquito</name>
    <dbReference type="NCBI Taxonomy" id="42839"/>
    <lineage>
        <taxon>Eukaryota</taxon>
        <taxon>Metazoa</taxon>
        <taxon>Ecdysozoa</taxon>
        <taxon>Arthropoda</taxon>
        <taxon>Hexapoda</taxon>
        <taxon>Insecta</taxon>
        <taxon>Pterygota</taxon>
        <taxon>Neoptera</taxon>
        <taxon>Endopterygota</taxon>
        <taxon>Diptera</taxon>
        <taxon>Nematocera</taxon>
        <taxon>Culicoidea</taxon>
        <taxon>Culicidae</taxon>
        <taxon>Anophelinae</taxon>
        <taxon>Anopheles</taxon>
    </lineage>
</organism>
<dbReference type="EMBL" id="GAMD01002606">
    <property type="protein sequence ID" value="JAA98984.1"/>
    <property type="molecule type" value="mRNA"/>
</dbReference>
<dbReference type="AlphaFoldDB" id="T1DGW4"/>
<reference evidence="1" key="1">
    <citation type="submission" date="2013-07" db="EMBL/GenBank/DDBJ databases">
        <title>Transcriptome sequencing and developmental regulation of gene expression in Anopheles aquasalis.</title>
        <authorList>
            <consortium name="Brazilian Malaria Network (MCT/CNPq/MS/SCTIE/DECIT/PRONEX 555648/2009-5) and Research Network on Bioactive Molecules from Arthropod Vectors (NAP-MOBIARVE"/>
            <consortium name="University of Sao Paulo)"/>
            <person name="Marinotti O."/>
            <person name="Ribeiro J.M.C."/>
            <person name="Costa-da-Silva A.L."/>
            <person name="Silva M.C.P."/>
            <person name="Lopes A.R."/>
            <person name="Barros M.S."/>
            <person name="Sa-Nunes A."/>
            <person name="Konjin B.B."/>
            <person name="Carvalho E."/>
            <person name="Suesdek L."/>
            <person name="Silva-Neto M.A.C."/>
            <person name="Capurro M.L."/>
        </authorList>
    </citation>
    <scope>NUCLEOTIDE SEQUENCE</scope>
    <source>
        <tissue evidence="1">Whole body</tissue>
    </source>
</reference>
<proteinExistence type="evidence at transcript level"/>
<evidence type="ECO:0000313" key="1">
    <source>
        <dbReference type="EMBL" id="JAA98984.1"/>
    </source>
</evidence>